<proteinExistence type="predicted"/>
<feature type="region of interest" description="Disordered" evidence="1">
    <location>
        <begin position="45"/>
        <end position="70"/>
    </location>
</feature>
<dbReference type="EMBL" id="QGKY02001925">
    <property type="protein sequence ID" value="KAF2547681.1"/>
    <property type="molecule type" value="Genomic_DNA"/>
</dbReference>
<accession>A0A8S9GMN5</accession>
<organism evidence="2">
    <name type="scientific">Brassica cretica</name>
    <name type="common">Mustard</name>
    <dbReference type="NCBI Taxonomy" id="69181"/>
    <lineage>
        <taxon>Eukaryota</taxon>
        <taxon>Viridiplantae</taxon>
        <taxon>Streptophyta</taxon>
        <taxon>Embryophyta</taxon>
        <taxon>Tracheophyta</taxon>
        <taxon>Spermatophyta</taxon>
        <taxon>Magnoliopsida</taxon>
        <taxon>eudicotyledons</taxon>
        <taxon>Gunneridae</taxon>
        <taxon>Pentapetalae</taxon>
        <taxon>rosids</taxon>
        <taxon>malvids</taxon>
        <taxon>Brassicales</taxon>
        <taxon>Brassicaceae</taxon>
        <taxon>Brassiceae</taxon>
        <taxon>Brassica</taxon>
    </lineage>
</organism>
<name>A0A8S9GMN5_BRACR</name>
<evidence type="ECO:0000256" key="1">
    <source>
        <dbReference type="SAM" id="MobiDB-lite"/>
    </source>
</evidence>
<evidence type="ECO:0000313" key="2">
    <source>
        <dbReference type="EMBL" id="KAF2547681.1"/>
    </source>
</evidence>
<gene>
    <name evidence="2" type="ORF">F2Q70_00019172</name>
</gene>
<protein>
    <submittedName>
        <fullName evidence="2">Uncharacterized protein</fullName>
    </submittedName>
</protein>
<sequence>MVTYTLCQVMFKGDASDLPSSSAAPAGGGGGRGCDGCGGGGGEFEHTHSLIIPMNNPGGGMSAEAERSSSELPRQFSGFLHLEEETQMEDAIRRAINSLSPHDLNCLLNNDYDDEEQGNTQEEVSKTGVKRAGFIHRLIQRFVKKIKLCSSISRT</sequence>
<reference evidence="2" key="1">
    <citation type="submission" date="2019-12" db="EMBL/GenBank/DDBJ databases">
        <title>Genome sequencing and annotation of Brassica cretica.</title>
        <authorList>
            <person name="Studholme D.J."/>
            <person name="Sarris P.F."/>
        </authorList>
    </citation>
    <scope>NUCLEOTIDE SEQUENCE</scope>
    <source>
        <strain evidence="2">PFS-102/07</strain>
        <tissue evidence="2">Leaf</tissue>
    </source>
</reference>
<dbReference type="AlphaFoldDB" id="A0A8S9GMN5"/>
<comment type="caution">
    <text evidence="2">The sequence shown here is derived from an EMBL/GenBank/DDBJ whole genome shotgun (WGS) entry which is preliminary data.</text>
</comment>